<dbReference type="Proteomes" id="UP000189462">
    <property type="component" value="Unassembled WGS sequence"/>
</dbReference>
<accession>A0A1V3NRX0</accession>
<sequence length="377" mass="42208">MNLSPEDALRLNVLLNQELFALRIDEGKRLVTGLTPRGEAKVPLNPNCAEEKYLRQVREMISNHVLGSPHGYPRFMHRWTRMGHARAESLTKLLRLGEPEAVAAVVHAEGLTDEIARHAWWVDQSPDHARAMLAREQVARGEMGKVLADFLVEFLPYEEDTQRVVESVRLVLQPGLVDDATRTQLWARGQRKPAYRVGFLKTLPDDLPVEAVPHPRFAALEPVLGELAATGNEHARLLARVLAAPGQAWLETVEGVFRRCADQGVVIQLFEAIEAYFAPIKPPDVRYRDMTPLLQYCAQPEDCVNDARLCRELAALKARLPEEDLPLLESLRVCACVGEQLIAPIFGLSDSVGPALRQSIEPVIDPLMPHLNRLRGR</sequence>
<dbReference type="EMBL" id="MVBK01000019">
    <property type="protein sequence ID" value="OOG27572.1"/>
    <property type="molecule type" value="Genomic_DNA"/>
</dbReference>
<proteinExistence type="predicted"/>
<evidence type="ECO:0000313" key="1">
    <source>
        <dbReference type="EMBL" id="OOG27572.1"/>
    </source>
</evidence>
<evidence type="ECO:0000313" key="2">
    <source>
        <dbReference type="Proteomes" id="UP000189462"/>
    </source>
</evidence>
<reference evidence="1 2" key="1">
    <citation type="submission" date="2017-02" db="EMBL/GenBank/DDBJ databases">
        <title>Genomic diversity within the haloalkaliphilic genus Thioalkalivibrio.</title>
        <authorList>
            <person name="Ahn A.-C."/>
            <person name="Meier-Kolthoff J."/>
            <person name="Overmars L."/>
            <person name="Richter M."/>
            <person name="Woyke T."/>
            <person name="Sorokin D.Y."/>
            <person name="Muyzer G."/>
        </authorList>
    </citation>
    <scope>NUCLEOTIDE SEQUENCE [LARGE SCALE GENOMIC DNA]</scope>
    <source>
        <strain evidence="1 2">ALJD</strain>
    </source>
</reference>
<gene>
    <name evidence="1" type="ORF">B1C78_03635</name>
</gene>
<dbReference type="OrthoDB" id="9770072at2"/>
<organism evidence="1 2">
    <name type="scientific">Thioalkalivibrio denitrificans</name>
    <dbReference type="NCBI Taxonomy" id="108003"/>
    <lineage>
        <taxon>Bacteria</taxon>
        <taxon>Pseudomonadati</taxon>
        <taxon>Pseudomonadota</taxon>
        <taxon>Gammaproteobacteria</taxon>
        <taxon>Chromatiales</taxon>
        <taxon>Ectothiorhodospiraceae</taxon>
        <taxon>Thioalkalivibrio</taxon>
    </lineage>
</organism>
<dbReference type="AlphaFoldDB" id="A0A1V3NRX0"/>
<comment type="caution">
    <text evidence="1">The sequence shown here is derived from an EMBL/GenBank/DDBJ whole genome shotgun (WGS) entry which is preliminary data.</text>
</comment>
<dbReference type="STRING" id="108003.B1C78_03635"/>
<name>A0A1V3NRX0_9GAMM</name>
<keyword evidence="2" id="KW-1185">Reference proteome</keyword>
<protein>
    <submittedName>
        <fullName evidence="1">DsrS</fullName>
    </submittedName>
</protein>